<name>A0AAV1KUG8_9NEOP</name>
<dbReference type="PANTHER" id="PTHR11012">
    <property type="entry name" value="PROTEIN KINASE-LIKE DOMAIN-CONTAINING"/>
    <property type="match status" value="1"/>
</dbReference>
<dbReference type="Pfam" id="PF02958">
    <property type="entry name" value="EcKL"/>
    <property type="match status" value="1"/>
</dbReference>
<evidence type="ECO:0000313" key="3">
    <source>
        <dbReference type="Proteomes" id="UP001314205"/>
    </source>
</evidence>
<sequence length="279" mass="33292">MANSYNQSNDKAIILEHLVAKGYKLTGYRMEVISLKFAELSIEQLAKFHGLSFIMQRNMPDFYEETIKKKKWPVKLDSEWNVFFANICIKAIEVLDSKIQEKIKKLLPKFGEVYNNNLNDNAPICVLCHGDFKANNIMMKEVNSEIMEVILLDYQMIYHGCPINDFLFFIFSSTDQKFRREHLEHLKCVYYESLRNFLEYFNMDVELIFPRKLLEQIYKDRLEFGLLTGLYLSYFMFVPEDDLPDFENNKLADVVINFDDKYKKWVRDLIDDFIQWGYL</sequence>
<feature type="domain" description="CHK kinase-like" evidence="1">
    <location>
        <begin position="13"/>
        <end position="200"/>
    </location>
</feature>
<dbReference type="EMBL" id="CAVLGL010000080">
    <property type="protein sequence ID" value="CAK1585874.1"/>
    <property type="molecule type" value="Genomic_DNA"/>
</dbReference>
<dbReference type="Gene3D" id="3.90.1200.10">
    <property type="match status" value="1"/>
</dbReference>
<accession>A0AAV1KUG8</accession>
<gene>
    <name evidence="2" type="ORF">PARMNEM_LOCUS6898</name>
</gene>
<dbReference type="PANTHER" id="PTHR11012:SF54">
    <property type="entry name" value="CHK KINASE-LIKE DOMAIN-CONTAINING PROTEIN"/>
    <property type="match status" value="1"/>
</dbReference>
<dbReference type="SMART" id="SM00587">
    <property type="entry name" value="CHK"/>
    <property type="match status" value="1"/>
</dbReference>
<proteinExistence type="predicted"/>
<dbReference type="SUPFAM" id="SSF56112">
    <property type="entry name" value="Protein kinase-like (PK-like)"/>
    <property type="match status" value="1"/>
</dbReference>
<evidence type="ECO:0000259" key="1">
    <source>
        <dbReference type="SMART" id="SM00587"/>
    </source>
</evidence>
<evidence type="ECO:0000313" key="2">
    <source>
        <dbReference type="EMBL" id="CAK1585874.1"/>
    </source>
</evidence>
<dbReference type="InterPro" id="IPR015897">
    <property type="entry name" value="CHK_kinase-like"/>
</dbReference>
<reference evidence="2 3" key="1">
    <citation type="submission" date="2023-11" db="EMBL/GenBank/DDBJ databases">
        <authorList>
            <person name="Hedman E."/>
            <person name="Englund M."/>
            <person name="Stromberg M."/>
            <person name="Nyberg Akerstrom W."/>
            <person name="Nylinder S."/>
            <person name="Jareborg N."/>
            <person name="Kallberg Y."/>
            <person name="Kronander E."/>
        </authorList>
    </citation>
    <scope>NUCLEOTIDE SEQUENCE [LARGE SCALE GENOMIC DNA]</scope>
</reference>
<dbReference type="Proteomes" id="UP001314205">
    <property type="component" value="Unassembled WGS sequence"/>
</dbReference>
<keyword evidence="3" id="KW-1185">Reference proteome</keyword>
<dbReference type="InterPro" id="IPR004119">
    <property type="entry name" value="EcKL"/>
</dbReference>
<organism evidence="2 3">
    <name type="scientific">Parnassius mnemosyne</name>
    <name type="common">clouded apollo</name>
    <dbReference type="NCBI Taxonomy" id="213953"/>
    <lineage>
        <taxon>Eukaryota</taxon>
        <taxon>Metazoa</taxon>
        <taxon>Ecdysozoa</taxon>
        <taxon>Arthropoda</taxon>
        <taxon>Hexapoda</taxon>
        <taxon>Insecta</taxon>
        <taxon>Pterygota</taxon>
        <taxon>Neoptera</taxon>
        <taxon>Endopterygota</taxon>
        <taxon>Lepidoptera</taxon>
        <taxon>Glossata</taxon>
        <taxon>Ditrysia</taxon>
        <taxon>Papilionoidea</taxon>
        <taxon>Papilionidae</taxon>
        <taxon>Parnassiinae</taxon>
        <taxon>Parnassini</taxon>
        <taxon>Parnassius</taxon>
        <taxon>Driopa</taxon>
    </lineage>
</organism>
<dbReference type="AlphaFoldDB" id="A0AAV1KUG8"/>
<dbReference type="InterPro" id="IPR011009">
    <property type="entry name" value="Kinase-like_dom_sf"/>
</dbReference>
<protein>
    <recommendedName>
        <fullName evidence="1">CHK kinase-like domain-containing protein</fullName>
    </recommendedName>
</protein>
<comment type="caution">
    <text evidence="2">The sequence shown here is derived from an EMBL/GenBank/DDBJ whole genome shotgun (WGS) entry which is preliminary data.</text>
</comment>